<evidence type="ECO:0000256" key="5">
    <source>
        <dbReference type="SAM" id="MobiDB-lite"/>
    </source>
</evidence>
<dbReference type="PANTHER" id="PTHR42646:SF2">
    <property type="entry name" value="5'-3' EXONUCLEASE FAMILY PROTEIN"/>
    <property type="match status" value="1"/>
</dbReference>
<dbReference type="Pfam" id="PF01367">
    <property type="entry name" value="5_3_exonuc"/>
    <property type="match status" value="1"/>
</dbReference>
<protein>
    <recommendedName>
        <fullName evidence="6">5'-3' exonuclease domain-containing protein</fullName>
    </recommendedName>
</protein>
<dbReference type="CDD" id="cd09859">
    <property type="entry name" value="PIN_53EXO"/>
    <property type="match status" value="1"/>
</dbReference>
<dbReference type="PANTHER" id="PTHR42646">
    <property type="entry name" value="FLAP ENDONUCLEASE XNI"/>
    <property type="match status" value="1"/>
</dbReference>
<evidence type="ECO:0000256" key="2">
    <source>
        <dbReference type="ARBA" id="ARBA00022801"/>
    </source>
</evidence>
<dbReference type="InterPro" id="IPR020045">
    <property type="entry name" value="DNA_polI_H3TH"/>
</dbReference>
<dbReference type="SUPFAM" id="SSF88723">
    <property type="entry name" value="PIN domain-like"/>
    <property type="match status" value="1"/>
</dbReference>
<feature type="domain" description="5'-3' exonuclease" evidence="6">
    <location>
        <begin position="2"/>
        <end position="272"/>
    </location>
</feature>
<keyword evidence="1" id="KW-0540">Nuclease</keyword>
<feature type="region of interest" description="Disordered" evidence="5">
    <location>
        <begin position="302"/>
        <end position="327"/>
    </location>
</feature>
<dbReference type="GO" id="GO:0033567">
    <property type="term" value="P:DNA replication, Okazaki fragment processing"/>
    <property type="evidence" value="ECO:0007669"/>
    <property type="project" value="InterPro"/>
</dbReference>
<evidence type="ECO:0000256" key="1">
    <source>
        <dbReference type="ARBA" id="ARBA00022722"/>
    </source>
</evidence>
<dbReference type="SUPFAM" id="SSF47807">
    <property type="entry name" value="5' to 3' exonuclease, C-terminal subdomain"/>
    <property type="match status" value="1"/>
</dbReference>
<dbReference type="InterPro" id="IPR029060">
    <property type="entry name" value="PIN-like_dom_sf"/>
</dbReference>
<dbReference type="InterPro" id="IPR008918">
    <property type="entry name" value="HhH2"/>
</dbReference>
<accession>A0A1J4TU17</accession>
<evidence type="ECO:0000259" key="6">
    <source>
        <dbReference type="SMART" id="SM00475"/>
    </source>
</evidence>
<gene>
    <name evidence="7" type="ORF">AUJ73_01225</name>
</gene>
<dbReference type="GO" id="GO:0003677">
    <property type="term" value="F:DNA binding"/>
    <property type="evidence" value="ECO:0007669"/>
    <property type="project" value="UniProtKB-KW"/>
</dbReference>
<dbReference type="STRING" id="1805209.AUJ73_01225"/>
<dbReference type="EMBL" id="MNUY01000017">
    <property type="protein sequence ID" value="OIO15152.1"/>
    <property type="molecule type" value="Genomic_DNA"/>
</dbReference>
<dbReference type="InterPro" id="IPR038969">
    <property type="entry name" value="FEN"/>
</dbReference>
<evidence type="ECO:0000256" key="3">
    <source>
        <dbReference type="ARBA" id="ARBA00022839"/>
    </source>
</evidence>
<reference evidence="7 8" key="1">
    <citation type="journal article" date="2016" name="Environ. Microbiol.">
        <title>Genomic resolution of a cold subsurface aquifer community provides metabolic insights for novel microbes adapted to high CO concentrations.</title>
        <authorList>
            <person name="Probst A.J."/>
            <person name="Castelle C.J."/>
            <person name="Singh A."/>
            <person name="Brown C.T."/>
            <person name="Anantharaman K."/>
            <person name="Sharon I."/>
            <person name="Hug L.A."/>
            <person name="Burstein D."/>
            <person name="Emerson J.B."/>
            <person name="Thomas B.C."/>
            <person name="Banfield J.F."/>
        </authorList>
    </citation>
    <scope>NUCLEOTIDE SEQUENCE [LARGE SCALE GENOMIC DNA]</scope>
    <source>
        <strain evidence="7">CG1_02_37_22</strain>
    </source>
</reference>
<dbReference type="FunFam" id="1.10.150.20:FF:000003">
    <property type="entry name" value="DNA polymerase I"/>
    <property type="match status" value="1"/>
</dbReference>
<dbReference type="Gene3D" id="3.40.50.1010">
    <property type="entry name" value="5'-nuclease"/>
    <property type="match status" value="1"/>
</dbReference>
<dbReference type="Pfam" id="PF02739">
    <property type="entry name" value="5_3_exonuc_N"/>
    <property type="match status" value="1"/>
</dbReference>
<evidence type="ECO:0000313" key="7">
    <source>
        <dbReference type="EMBL" id="OIO15152.1"/>
    </source>
</evidence>
<dbReference type="SMART" id="SM00279">
    <property type="entry name" value="HhH2"/>
    <property type="match status" value="1"/>
</dbReference>
<evidence type="ECO:0000256" key="4">
    <source>
        <dbReference type="ARBA" id="ARBA00023125"/>
    </source>
</evidence>
<keyword evidence="4" id="KW-0238">DNA-binding</keyword>
<dbReference type="GO" id="GO:0008409">
    <property type="term" value="F:5'-3' exonuclease activity"/>
    <property type="evidence" value="ECO:0007669"/>
    <property type="project" value="InterPro"/>
</dbReference>
<dbReference type="Proteomes" id="UP000183120">
    <property type="component" value="Unassembled WGS sequence"/>
</dbReference>
<comment type="caution">
    <text evidence="7">The sequence shown here is derived from an EMBL/GenBank/DDBJ whole genome shotgun (WGS) entry which is preliminary data.</text>
</comment>
<sequence>MQRLILIDGHAILHRAYHAIPPLTNSEGKLVNAVFGFTSMLLKVINDLQPKFIAVTFDRPKPTFRKKMYKHYQAKRPEMDKELSGQIEMVHEVVKKMGLAIYEMDGYEADDVIGTLVSKVKNLKSTTQNQISDEDIETVIVTGDRDILQLVEEKTKVYMPVKGLSESMLYGEEQVEKKFGVKASQIIDYKALVGDQSDNYPGVPGIGPKSASSLLCKFHTLENIYDHLYDIENMKLRNKLEQNKNLAILSKQLATIIHDVPIVVDFDKLKLGALLKPNIVSFLEKLGLRSLIPRLGGNNNKQIARDKEQKKDSIKQKTNKNEQISLL</sequence>
<dbReference type="InterPro" id="IPR036279">
    <property type="entry name" value="5-3_exonuclease_C_sf"/>
</dbReference>
<evidence type="ECO:0000313" key="8">
    <source>
        <dbReference type="Proteomes" id="UP000183120"/>
    </source>
</evidence>
<dbReference type="InterPro" id="IPR020046">
    <property type="entry name" value="5-3_exonucl_a-hlix_arch_N"/>
</dbReference>
<organism evidence="7 8">
    <name type="scientific">Candidatus Gottesmanbacteria bacterium CG1_02_37_22</name>
    <dbReference type="NCBI Taxonomy" id="1805209"/>
    <lineage>
        <taxon>Bacteria</taxon>
        <taxon>Candidatus Gottesmaniibacteriota</taxon>
    </lineage>
</organism>
<dbReference type="CDD" id="cd09898">
    <property type="entry name" value="H3TH_53EXO"/>
    <property type="match status" value="1"/>
</dbReference>
<dbReference type="InterPro" id="IPR002421">
    <property type="entry name" value="5-3_exonuclease"/>
</dbReference>
<dbReference type="GO" id="GO:0017108">
    <property type="term" value="F:5'-flap endonuclease activity"/>
    <property type="evidence" value="ECO:0007669"/>
    <property type="project" value="InterPro"/>
</dbReference>
<proteinExistence type="predicted"/>
<dbReference type="SMART" id="SM00475">
    <property type="entry name" value="53EXOc"/>
    <property type="match status" value="1"/>
</dbReference>
<feature type="compositionally biased region" description="Basic and acidic residues" evidence="5">
    <location>
        <begin position="303"/>
        <end position="315"/>
    </location>
</feature>
<dbReference type="Gene3D" id="1.10.150.20">
    <property type="entry name" value="5' to 3' exonuclease, C-terminal subdomain"/>
    <property type="match status" value="1"/>
</dbReference>
<dbReference type="FunFam" id="3.40.50.1010:FF:000001">
    <property type="entry name" value="DNA polymerase I"/>
    <property type="match status" value="1"/>
</dbReference>
<keyword evidence="2" id="KW-0378">Hydrolase</keyword>
<name>A0A1J4TU17_9BACT</name>
<keyword evidence="3" id="KW-0269">Exonuclease</keyword>
<dbReference type="AlphaFoldDB" id="A0A1J4TU17"/>